<dbReference type="Proteomes" id="UP000250043">
    <property type="component" value="Unassembled WGS sequence"/>
</dbReference>
<proteinExistence type="predicted"/>
<accession>A0A8E2DMY8</accession>
<organism evidence="2 3">
    <name type="scientific">Obba rivulosa</name>
    <dbReference type="NCBI Taxonomy" id="1052685"/>
    <lineage>
        <taxon>Eukaryota</taxon>
        <taxon>Fungi</taxon>
        <taxon>Dikarya</taxon>
        <taxon>Basidiomycota</taxon>
        <taxon>Agaricomycotina</taxon>
        <taxon>Agaricomycetes</taxon>
        <taxon>Polyporales</taxon>
        <taxon>Gelatoporiaceae</taxon>
        <taxon>Obba</taxon>
    </lineage>
</organism>
<evidence type="ECO:0000256" key="1">
    <source>
        <dbReference type="SAM" id="Phobius"/>
    </source>
</evidence>
<dbReference type="EMBL" id="KV722446">
    <property type="protein sequence ID" value="OCH88678.1"/>
    <property type="molecule type" value="Genomic_DNA"/>
</dbReference>
<name>A0A8E2DMY8_9APHY</name>
<sequence>MSEFACFCSLWPTAEQESAKASPSSHLCMWCTRNRTTAPFKSGVVSAILILPCVFLLLLAILLSPPQSSPLSPWYLPRLPRTRIP</sequence>
<reference evidence="2 3" key="1">
    <citation type="submission" date="2016-07" db="EMBL/GenBank/DDBJ databases">
        <title>Draft genome of the white-rot fungus Obba rivulosa 3A-2.</title>
        <authorList>
            <consortium name="DOE Joint Genome Institute"/>
            <person name="Miettinen O."/>
            <person name="Riley R."/>
            <person name="Acob R."/>
            <person name="Barry K."/>
            <person name="Cullen D."/>
            <person name="De Vries R."/>
            <person name="Hainaut M."/>
            <person name="Hatakka A."/>
            <person name="Henrissat B."/>
            <person name="Hilden K."/>
            <person name="Kuo R."/>
            <person name="Labutti K."/>
            <person name="Lipzen A."/>
            <person name="Makela M.R."/>
            <person name="Sandor L."/>
            <person name="Spatafora J.W."/>
            <person name="Grigoriev I.V."/>
            <person name="Hibbett D.S."/>
        </authorList>
    </citation>
    <scope>NUCLEOTIDE SEQUENCE [LARGE SCALE GENOMIC DNA]</scope>
    <source>
        <strain evidence="2 3">3A-2</strain>
    </source>
</reference>
<dbReference type="AlphaFoldDB" id="A0A8E2DMY8"/>
<evidence type="ECO:0000313" key="3">
    <source>
        <dbReference type="Proteomes" id="UP000250043"/>
    </source>
</evidence>
<keyword evidence="1" id="KW-0472">Membrane</keyword>
<keyword evidence="3" id="KW-1185">Reference proteome</keyword>
<keyword evidence="1" id="KW-1133">Transmembrane helix</keyword>
<evidence type="ECO:0000313" key="2">
    <source>
        <dbReference type="EMBL" id="OCH88678.1"/>
    </source>
</evidence>
<gene>
    <name evidence="2" type="ORF">OBBRIDRAFT_888930</name>
</gene>
<feature type="transmembrane region" description="Helical" evidence="1">
    <location>
        <begin position="40"/>
        <end position="63"/>
    </location>
</feature>
<keyword evidence="1" id="KW-0812">Transmembrane</keyword>
<protein>
    <submittedName>
        <fullName evidence="2">Uncharacterized protein</fullName>
    </submittedName>
</protein>